<accession>A0A3T2V1N3</accession>
<dbReference type="AlphaFoldDB" id="A0A3T2V1N3"/>
<dbReference type="RefSeq" id="WP_000481844.1">
    <property type="nucleotide sequence ID" value="NZ_CABVUP010000267.1"/>
</dbReference>
<comment type="caution">
    <text evidence="1">The sequence shown here is derived from an EMBL/GenBank/DDBJ whole genome shotgun (WGS) entry which is preliminary data.</text>
</comment>
<dbReference type="EMBL" id="AAAAHL010000284">
    <property type="protein sequence ID" value="EAA0484562.1"/>
    <property type="molecule type" value="Genomic_DNA"/>
</dbReference>
<reference evidence="1" key="1">
    <citation type="submission" date="2018-05" db="EMBL/GenBank/DDBJ databases">
        <authorList>
            <person name="Ashton P.M."/>
            <person name="Dallman T."/>
            <person name="Nair S."/>
            <person name="De Pinna E."/>
            <person name="Peters T."/>
            <person name="Grant K."/>
        </authorList>
    </citation>
    <scope>NUCLEOTIDE SEQUENCE [LARGE SCALE GENOMIC DNA]</scope>
    <source>
        <strain evidence="1">397720</strain>
    </source>
</reference>
<evidence type="ECO:0000313" key="1">
    <source>
        <dbReference type="EMBL" id="EAA0484562.1"/>
    </source>
</evidence>
<proteinExistence type="predicted"/>
<protein>
    <submittedName>
        <fullName evidence="1">Uncharacterized protein</fullName>
    </submittedName>
</protein>
<dbReference type="Proteomes" id="UP000839563">
    <property type="component" value="Unassembled WGS sequence"/>
</dbReference>
<name>A0A3T2V1N3_SHIFL</name>
<gene>
    <name evidence="1" type="ORF">DK174_22700</name>
</gene>
<sequence>MFNIILGVAAVGVGLYILNELDDRAGEEKKRWENQRESVCKSIEEHKRYIEQHVEYVQSMYDFHQLVDLHYSCMKVANEAYKLLNDAKKSMGAIYDAINKLKAHRSKLFNDKKESDDYEKKKEIQAEINMIKEIIDGLYSELDLIKKDKEHFYQELKAFNLKTSSIKYRIRDNTGYKGFDWYNRLQERTLLRR</sequence>
<organism evidence="1">
    <name type="scientific">Shigella flexneri</name>
    <dbReference type="NCBI Taxonomy" id="623"/>
    <lineage>
        <taxon>Bacteria</taxon>
        <taxon>Pseudomonadati</taxon>
        <taxon>Pseudomonadota</taxon>
        <taxon>Gammaproteobacteria</taxon>
        <taxon>Enterobacterales</taxon>
        <taxon>Enterobacteriaceae</taxon>
        <taxon>Shigella</taxon>
    </lineage>
</organism>